<feature type="domain" description="Teneurin NHL" evidence="3">
    <location>
        <begin position="777"/>
        <end position="878"/>
    </location>
</feature>
<dbReference type="SUPFAM" id="SSF101898">
    <property type="entry name" value="NHL repeat"/>
    <property type="match status" value="1"/>
</dbReference>
<feature type="repeat" description="NHL" evidence="2">
    <location>
        <begin position="895"/>
        <end position="924"/>
    </location>
</feature>
<keyword evidence="5" id="KW-1185">Reference proteome</keyword>
<evidence type="ECO:0000313" key="4">
    <source>
        <dbReference type="EMBL" id="SEN93254.1"/>
    </source>
</evidence>
<sequence>MRIMKLQRKARWSIVAAVVAATATAVGLVVTDGVGGSAAAASTGQRYTAACPAADTVTPALGTNLIANPGAEDWTAVTDLGAPDGDPQYVPDCWAATSPMDAPGAVLESTSSSAPGQTGSRTFYGGYDYETPQVSIVNVTTTATQLIDLGTLDAGGRSYTLTGAIGGYTTQADYATVTAEFKGADGGTLGSAVIGPVNAAQRGNITSLIPEAAVGTVPTGTTQVLVTVASTGVSSGYGIDGRADNLNLTIAAAGAGQSWAAPCPAADQVTPALDANLIANPGAEDWTAATDLGAPAGDDQTVADCWTSASPLGAPDGTQESQPSTYPGVTGSRVFYGGTNPSTVQVAGVVTTGSQVIDVSSLKADGKPFKLTGDVGGYSTQSDYAEVVATFQNASGASIGSARIGPATAAQRAGTSELLPDGTYGVVPAGTQKIVVTVVTAAVNSGADSDGAADNLNLTIGQKATGQSWAAPCPAADQVTPALDANLIANPGAEDWTAATALGAPLGDDQTVADCWTSASPLNPPDGTQESRTSTYPGVTGSRVFYGGTNPSTVSIPGVTTTSTQSIDVASLGTGGQPFRLSGDLGGYSTQNDYATVTAVFQNGKGDTVGSAVIGPVTAAQRGSVSSLVHQAWHGTVPAGTEKIVVTVATVGVSSGANSDGTADNLALTIGQSAVPSGPILQTMPYASVGDSAGTHVDPGSGAVVPNVTPGSLYRPAGVSVGVGPGHAPAVASNVRAELATVDDASVYVSNTGDNVVAELRDGETSILAGSLEASGERGDHGKAADATLYQPSGTAVDSSGALYVADSGDNVVRVITPGGTIERFAGSGTAGDRLSHDARSSQLDGPTAVAVDAAKNVYVSDTHNNRVVEVSAKGDVLRVIGTGKAGYAGDGKTASRAQLNQPHGLALDAAGNLYVADSSNNVIRRVDAATGTITTVAGDHAADQAADGLGGFSGDGGPATSARLNDPQGVALDGAGDLFVADTFNNAIREITAAGTITTVVNSAAAPGGETSGAAPSASKLNTPYAVAVDPSTHLLYIADTRNNAVAQVLGVAQPGNAPGPVAPQAS</sequence>
<feature type="domain" description="Teneurin NHL" evidence="3">
    <location>
        <begin position="889"/>
        <end position="942"/>
    </location>
</feature>
<feature type="domain" description="Teneurin NHL" evidence="3">
    <location>
        <begin position="954"/>
        <end position="1050"/>
    </location>
</feature>
<proteinExistence type="predicted"/>
<accession>A0A1H8KK46</accession>
<dbReference type="STRING" id="310780.SAMN05216267_101351"/>
<evidence type="ECO:0000256" key="2">
    <source>
        <dbReference type="PROSITE-ProRule" id="PRU00504"/>
    </source>
</evidence>
<feature type="repeat" description="NHL" evidence="2">
    <location>
        <begin position="776"/>
        <end position="819"/>
    </location>
</feature>
<organism evidence="4 5">
    <name type="scientific">Actinacidiphila rubida</name>
    <dbReference type="NCBI Taxonomy" id="310780"/>
    <lineage>
        <taxon>Bacteria</taxon>
        <taxon>Bacillati</taxon>
        <taxon>Actinomycetota</taxon>
        <taxon>Actinomycetes</taxon>
        <taxon>Kitasatosporales</taxon>
        <taxon>Streptomycetaceae</taxon>
        <taxon>Actinacidiphila</taxon>
    </lineage>
</organism>
<dbReference type="InterPro" id="IPR056822">
    <property type="entry name" value="TEN_NHL"/>
</dbReference>
<dbReference type="Gene3D" id="2.120.10.30">
    <property type="entry name" value="TolB, C-terminal domain"/>
    <property type="match status" value="3"/>
</dbReference>
<dbReference type="SMART" id="SM00135">
    <property type="entry name" value="LY"/>
    <property type="match status" value="3"/>
</dbReference>
<name>A0A1H8KK46_9ACTN</name>
<dbReference type="InterPro" id="IPR001258">
    <property type="entry name" value="NHL_repeat"/>
</dbReference>
<protein>
    <submittedName>
        <fullName evidence="4">NHL repeat-containing protein</fullName>
    </submittedName>
</protein>
<feature type="repeat" description="NHL" evidence="2">
    <location>
        <begin position="843"/>
        <end position="874"/>
    </location>
</feature>
<reference evidence="4 5" key="1">
    <citation type="submission" date="2016-10" db="EMBL/GenBank/DDBJ databases">
        <authorList>
            <person name="de Groot N.N."/>
        </authorList>
    </citation>
    <scope>NUCLEOTIDE SEQUENCE [LARGE SCALE GENOMIC DNA]</scope>
    <source>
        <strain evidence="4 5">CGMCC 4.2026</strain>
    </source>
</reference>
<dbReference type="EMBL" id="FODD01000013">
    <property type="protein sequence ID" value="SEN93254.1"/>
    <property type="molecule type" value="Genomic_DNA"/>
</dbReference>
<gene>
    <name evidence="4" type="ORF">SAMN05216267_101351</name>
</gene>
<dbReference type="Proteomes" id="UP000181951">
    <property type="component" value="Unassembled WGS sequence"/>
</dbReference>
<evidence type="ECO:0000259" key="3">
    <source>
        <dbReference type="Pfam" id="PF25021"/>
    </source>
</evidence>
<dbReference type="InterPro" id="IPR011042">
    <property type="entry name" value="6-blade_b-propeller_TolB-like"/>
</dbReference>
<dbReference type="PANTHER" id="PTHR46388">
    <property type="entry name" value="NHL REPEAT-CONTAINING PROTEIN 2"/>
    <property type="match status" value="1"/>
</dbReference>
<dbReference type="Pfam" id="PF25021">
    <property type="entry name" value="TEN_NHL"/>
    <property type="match status" value="3"/>
</dbReference>
<dbReference type="AlphaFoldDB" id="A0A1H8KK46"/>
<keyword evidence="1" id="KW-0677">Repeat</keyword>
<dbReference type="PANTHER" id="PTHR46388:SF2">
    <property type="entry name" value="NHL REPEAT-CONTAINING PROTEIN 2"/>
    <property type="match status" value="1"/>
</dbReference>
<evidence type="ECO:0000256" key="1">
    <source>
        <dbReference type="ARBA" id="ARBA00022737"/>
    </source>
</evidence>
<dbReference type="InterPro" id="IPR000033">
    <property type="entry name" value="LDLR_classB_rpt"/>
</dbReference>
<evidence type="ECO:0000313" key="5">
    <source>
        <dbReference type="Proteomes" id="UP000181951"/>
    </source>
</evidence>
<dbReference type="PROSITE" id="PS51125">
    <property type="entry name" value="NHL"/>
    <property type="match status" value="3"/>
</dbReference>